<feature type="domain" description="J" evidence="2">
    <location>
        <begin position="295"/>
        <end position="363"/>
    </location>
</feature>
<accession>A0A132A6X7</accession>
<dbReference type="VEuPathDB" id="VectorBase:SSCA005139"/>
<dbReference type="Gene3D" id="1.10.287.110">
    <property type="entry name" value="DnaJ domain"/>
    <property type="match status" value="1"/>
</dbReference>
<organism evidence="4 7">
    <name type="scientific">Sarcoptes scabiei</name>
    <name type="common">Itch mite</name>
    <name type="synonym">Acarus scabiei</name>
    <dbReference type="NCBI Taxonomy" id="52283"/>
    <lineage>
        <taxon>Eukaryota</taxon>
        <taxon>Metazoa</taxon>
        <taxon>Ecdysozoa</taxon>
        <taxon>Arthropoda</taxon>
        <taxon>Chelicerata</taxon>
        <taxon>Arachnida</taxon>
        <taxon>Acari</taxon>
        <taxon>Acariformes</taxon>
        <taxon>Sarcoptiformes</taxon>
        <taxon>Astigmata</taxon>
        <taxon>Psoroptidia</taxon>
        <taxon>Sarcoptoidea</taxon>
        <taxon>Sarcoptidae</taxon>
        <taxon>Sarcoptinae</taxon>
        <taxon>Sarcoptes</taxon>
    </lineage>
</organism>
<reference evidence="5" key="4">
    <citation type="submission" date="2022-06" db="UniProtKB">
        <authorList>
            <consortium name="EnsemblMetazoa"/>
        </authorList>
    </citation>
    <scope>IDENTIFICATION</scope>
</reference>
<evidence type="ECO:0000313" key="5">
    <source>
        <dbReference type="EnsemblMetazoa" id="KAF7488901.1"/>
    </source>
</evidence>
<proteinExistence type="predicted"/>
<dbReference type="PRINTS" id="PR00625">
    <property type="entry name" value="JDOMAIN"/>
</dbReference>
<dbReference type="InterPro" id="IPR001623">
    <property type="entry name" value="DnaJ_domain"/>
</dbReference>
<keyword evidence="1" id="KW-0812">Transmembrane</keyword>
<name>A0A132A6X7_SARSC</name>
<dbReference type="Pfam" id="PF00226">
    <property type="entry name" value="DnaJ"/>
    <property type="match status" value="1"/>
</dbReference>
<dbReference type="SMART" id="SM00271">
    <property type="entry name" value="DnaJ"/>
    <property type="match status" value="1"/>
</dbReference>
<dbReference type="PROSITE" id="PS50076">
    <property type="entry name" value="DNAJ_2"/>
    <property type="match status" value="1"/>
</dbReference>
<dbReference type="CDD" id="cd06257">
    <property type="entry name" value="DnaJ"/>
    <property type="match status" value="1"/>
</dbReference>
<evidence type="ECO:0000313" key="4">
    <source>
        <dbReference type="EMBL" id="KPM06718.1"/>
    </source>
</evidence>
<keyword evidence="1" id="KW-1133">Transmembrane helix</keyword>
<evidence type="ECO:0000313" key="3">
    <source>
        <dbReference type="EMBL" id="KAF7488901.1"/>
    </source>
</evidence>
<dbReference type="OrthoDB" id="10262359at2759"/>
<protein>
    <submittedName>
        <fullName evidence="3">DnaJ -like protein subfamily C member 22</fullName>
    </submittedName>
    <submittedName>
        <fullName evidence="4">DnaJ domain containing protein 1</fullName>
    </submittedName>
</protein>
<evidence type="ECO:0000256" key="1">
    <source>
        <dbReference type="SAM" id="Phobius"/>
    </source>
</evidence>
<feature type="transmembrane region" description="Helical" evidence="1">
    <location>
        <begin position="35"/>
        <end position="55"/>
    </location>
</feature>
<dbReference type="Proteomes" id="UP000070412">
    <property type="component" value="Unassembled WGS sequence"/>
</dbReference>
<dbReference type="EMBL" id="JXLN01011066">
    <property type="protein sequence ID" value="KPM06718.1"/>
    <property type="molecule type" value="Genomic_DNA"/>
</dbReference>
<dbReference type="AlphaFoldDB" id="A0A132A6X7"/>
<dbReference type="Proteomes" id="UP000616769">
    <property type="component" value="Unassembled WGS sequence"/>
</dbReference>
<feature type="transmembrane region" description="Helical" evidence="1">
    <location>
        <begin position="160"/>
        <end position="187"/>
    </location>
</feature>
<dbReference type="EMBL" id="WVUK01000065">
    <property type="protein sequence ID" value="KAF7488901.1"/>
    <property type="molecule type" value="Genomic_DNA"/>
</dbReference>
<feature type="transmembrane region" description="Helical" evidence="1">
    <location>
        <begin position="12"/>
        <end position="29"/>
    </location>
</feature>
<reference evidence="6" key="2">
    <citation type="journal article" date="2020" name="PLoS Negl. Trop. Dis.">
        <title>High-quality nuclear genome for Sarcoptes scabiei-A critical resource for a neglected parasite.</title>
        <authorList>
            <person name="Korhonen P.K."/>
            <person name="Gasser R.B."/>
            <person name="Ma G."/>
            <person name="Wang T."/>
            <person name="Stroehlein A.J."/>
            <person name="Young N.D."/>
            <person name="Ang C.S."/>
            <person name="Fernando D.D."/>
            <person name="Lu H.C."/>
            <person name="Taylor S."/>
            <person name="Reynolds S.L."/>
            <person name="Mofiz E."/>
            <person name="Najaraj S.H."/>
            <person name="Gowda H."/>
            <person name="Madugundu A."/>
            <person name="Renuse S."/>
            <person name="Holt D."/>
            <person name="Pandey A."/>
            <person name="Papenfuss A.T."/>
            <person name="Fischer K."/>
        </authorList>
    </citation>
    <scope>NUCLEOTIDE SEQUENCE [LARGE SCALE GENOMIC DNA]</scope>
</reference>
<dbReference type="PANTHER" id="PTHR44733:SF1">
    <property type="entry name" value="DNAJ HOMOLOG SUBFAMILY C MEMBER 22"/>
    <property type="match status" value="1"/>
</dbReference>
<dbReference type="InterPro" id="IPR036869">
    <property type="entry name" value="J_dom_sf"/>
</dbReference>
<keyword evidence="6" id="KW-1185">Reference proteome</keyword>
<sequence length="363" mass="41967">MGNQKQKSLFVAYLWLIIGGFFGLHQIYLHRFRHAFAIMISMGGYFGCGVFRDLWRLPEYVSEANDDVEYRAHLIEKMRKDPRPSFGYVRFAASVTLADILGYLIIMAIPHELFVNADNPSENLVSRILICLFVPLACTVGVHIVGNVGRYTGSIQTPLIAAYCTAPLYWFGVESVFITSFIATIVFSRHSLRWRRTPLTKCDPKNFLPSILLLIVCFSIYSSFWISWFYFNCKVTDKNDETIKCREALRNLFNSPAWLEFRSVCQNLWQFVRTHGISGVWNEIVDALDPQGEHNALRTLELDESATQEAITANYRKLAKIWHPDKHKDIEAKRNAQEKFMAIQQAYELLSNIKQKRIQKQMD</sequence>
<feature type="transmembrane region" description="Helical" evidence="1">
    <location>
        <begin position="124"/>
        <end position="148"/>
    </location>
</feature>
<feature type="transmembrane region" description="Helical" evidence="1">
    <location>
        <begin position="207"/>
        <end position="231"/>
    </location>
</feature>
<dbReference type="PANTHER" id="PTHR44733">
    <property type="entry name" value="DNAJ HOMOLOG SUBFAMILY C MEMBER 22"/>
    <property type="match status" value="1"/>
</dbReference>
<gene>
    <name evidence="4" type="ORF">QR98_0051960</name>
    <name evidence="3" type="ORF">SSS_5186</name>
</gene>
<evidence type="ECO:0000259" key="2">
    <source>
        <dbReference type="PROSITE" id="PS50076"/>
    </source>
</evidence>
<reference evidence="4 7" key="1">
    <citation type="journal article" date="2015" name="Parasit. Vectors">
        <title>Draft genome of the scabies mite.</title>
        <authorList>
            <person name="Rider S.D.Jr."/>
            <person name="Morgan M.S."/>
            <person name="Arlian L.G."/>
        </authorList>
    </citation>
    <scope>NUCLEOTIDE SEQUENCE [LARGE SCALE GENOMIC DNA]</scope>
    <source>
        <strain evidence="4">Arlian Lab</strain>
    </source>
</reference>
<dbReference type="GO" id="GO:0016020">
    <property type="term" value="C:membrane"/>
    <property type="evidence" value="ECO:0007669"/>
    <property type="project" value="TreeGrafter"/>
</dbReference>
<dbReference type="EnsemblMetazoa" id="SSS_5186s_mrna">
    <property type="protein sequence ID" value="KAF7488901.1"/>
    <property type="gene ID" value="SSS_5186"/>
</dbReference>
<evidence type="ECO:0000313" key="6">
    <source>
        <dbReference type="Proteomes" id="UP000070412"/>
    </source>
</evidence>
<feature type="transmembrane region" description="Helical" evidence="1">
    <location>
        <begin position="87"/>
        <end position="109"/>
    </location>
</feature>
<dbReference type="SUPFAM" id="SSF46565">
    <property type="entry name" value="Chaperone J-domain"/>
    <property type="match status" value="1"/>
</dbReference>
<evidence type="ECO:0000313" key="7">
    <source>
        <dbReference type="Proteomes" id="UP000616769"/>
    </source>
</evidence>
<keyword evidence="1" id="KW-0472">Membrane</keyword>
<reference evidence="3" key="3">
    <citation type="submission" date="2020-01" db="EMBL/GenBank/DDBJ databases">
        <authorList>
            <person name="Korhonen P.K.K."/>
            <person name="Guangxu M.G."/>
            <person name="Wang T.W."/>
            <person name="Stroehlein A.J.S."/>
            <person name="Young N.D."/>
            <person name="Ang C.-S.A."/>
            <person name="Fernando D.W.F."/>
            <person name="Lu H.L."/>
            <person name="Taylor S.T."/>
            <person name="Ehtesham M.E.M."/>
            <person name="Najaraj S.H.N."/>
            <person name="Harsha G.H.G."/>
            <person name="Madugundu A.M."/>
            <person name="Renuse S.R."/>
            <person name="Holt D.H."/>
            <person name="Pandey A.P."/>
            <person name="Papenfuss A.P."/>
            <person name="Gasser R.B.G."/>
            <person name="Fischer K.F."/>
        </authorList>
    </citation>
    <scope>NUCLEOTIDE SEQUENCE</scope>
    <source>
        <strain evidence="3">SSS_KF_BRIS2020</strain>
    </source>
</reference>